<evidence type="ECO:0000313" key="3">
    <source>
        <dbReference type="Proteomes" id="UP000053127"/>
    </source>
</evidence>
<proteinExistence type="predicted"/>
<dbReference type="EMBL" id="LMWN01000033">
    <property type="protein sequence ID" value="KUN03554.1"/>
    <property type="molecule type" value="Genomic_DNA"/>
</dbReference>
<evidence type="ECO:0000313" key="2">
    <source>
        <dbReference type="EMBL" id="KUN03554.1"/>
    </source>
</evidence>
<feature type="region of interest" description="Disordered" evidence="1">
    <location>
        <begin position="54"/>
        <end position="79"/>
    </location>
</feature>
<reference evidence="2 3" key="1">
    <citation type="submission" date="2015-10" db="EMBL/GenBank/DDBJ databases">
        <title>Draft genome sequence of Streptomyces yokosukanensis DSM 40224, type strain for the species Streptomyces yokosukanensis.</title>
        <authorList>
            <person name="Ruckert C."/>
            <person name="Winkler A."/>
            <person name="Kalinowski J."/>
            <person name="Kampfer P."/>
            <person name="Glaeser S."/>
        </authorList>
    </citation>
    <scope>NUCLEOTIDE SEQUENCE [LARGE SCALE GENOMIC DNA]</scope>
    <source>
        <strain evidence="2 3">DSM 40224</strain>
    </source>
</reference>
<feature type="compositionally biased region" description="Basic and acidic residues" evidence="1">
    <location>
        <begin position="64"/>
        <end position="79"/>
    </location>
</feature>
<gene>
    <name evidence="2" type="ORF">AQI95_24030</name>
</gene>
<comment type="caution">
    <text evidence="2">The sequence shown here is derived from an EMBL/GenBank/DDBJ whole genome shotgun (WGS) entry which is preliminary data.</text>
</comment>
<evidence type="ECO:0000256" key="1">
    <source>
        <dbReference type="SAM" id="MobiDB-lite"/>
    </source>
</evidence>
<name>A0A117Q1Z8_9ACTN</name>
<keyword evidence="3" id="KW-1185">Reference proteome</keyword>
<organism evidence="2 3">
    <name type="scientific">Streptomyces yokosukanensis</name>
    <dbReference type="NCBI Taxonomy" id="67386"/>
    <lineage>
        <taxon>Bacteria</taxon>
        <taxon>Bacillati</taxon>
        <taxon>Actinomycetota</taxon>
        <taxon>Actinomycetes</taxon>
        <taxon>Kitasatosporales</taxon>
        <taxon>Streptomycetaceae</taxon>
        <taxon>Streptomyces</taxon>
    </lineage>
</organism>
<dbReference type="STRING" id="67386.AQI95_24030"/>
<dbReference type="Proteomes" id="UP000053127">
    <property type="component" value="Unassembled WGS sequence"/>
</dbReference>
<protein>
    <submittedName>
        <fullName evidence="2">Uncharacterized protein</fullName>
    </submittedName>
</protein>
<dbReference type="AlphaFoldDB" id="A0A117Q1Z8"/>
<sequence>MAALIDAYEQRPFVDAELWAGKIGRAIEAHLTNRDATFMTCNVLHSVRVLKDLGGIPGHGNQRTARDAGCRRDHENPEH</sequence>
<accession>A0A117Q1Z8</accession>